<accession>A0A2P6ASG4</accession>
<dbReference type="Proteomes" id="UP000243900">
    <property type="component" value="Unassembled WGS sequence"/>
</dbReference>
<keyword evidence="1 2" id="KW-0238">DNA-binding</keyword>
<dbReference type="AlphaFoldDB" id="A0A2P6ASG4"/>
<dbReference type="Gene3D" id="1.10.357.10">
    <property type="entry name" value="Tetracycline Repressor, domain 2"/>
    <property type="match status" value="1"/>
</dbReference>
<sequence>MNQAGAVWLRAVSEPVAAAPADHARDWLPVQRRARERMLGVLQVAEQMLVLLGPEQISIPRVAQAAGVPRATIYACFADKYALFCCLTERHLGRLAERVSGLGELGRARPWQDHVRWLVNGIADYCQANPVVAVLVLGGPYSRAGGLVQASMQEVIAERLRQALAGLREPLRLPERPDATLHAVGTAFALMRHDYCRNGRISESTRQAVVEAVIFCLQGWQAGR</sequence>
<evidence type="ECO:0000259" key="3">
    <source>
        <dbReference type="PROSITE" id="PS50977"/>
    </source>
</evidence>
<dbReference type="GO" id="GO:0003677">
    <property type="term" value="F:DNA binding"/>
    <property type="evidence" value="ECO:0007669"/>
    <property type="project" value="UniProtKB-UniRule"/>
</dbReference>
<protein>
    <submittedName>
        <fullName evidence="4">TetR/AcrR family transcriptional regulator</fullName>
    </submittedName>
</protein>
<dbReference type="PROSITE" id="PS50977">
    <property type="entry name" value="HTH_TETR_2"/>
    <property type="match status" value="1"/>
</dbReference>
<proteinExistence type="predicted"/>
<dbReference type="InterPro" id="IPR001647">
    <property type="entry name" value="HTH_TetR"/>
</dbReference>
<dbReference type="InterPro" id="IPR009057">
    <property type="entry name" value="Homeodomain-like_sf"/>
</dbReference>
<gene>
    <name evidence="4" type="ORF">C5O18_05535</name>
</gene>
<feature type="domain" description="HTH tetR-type" evidence="3">
    <location>
        <begin position="35"/>
        <end position="95"/>
    </location>
</feature>
<dbReference type="SUPFAM" id="SSF46689">
    <property type="entry name" value="Homeodomain-like"/>
    <property type="match status" value="1"/>
</dbReference>
<evidence type="ECO:0000256" key="2">
    <source>
        <dbReference type="PROSITE-ProRule" id="PRU00335"/>
    </source>
</evidence>
<evidence type="ECO:0000313" key="5">
    <source>
        <dbReference type="Proteomes" id="UP000243900"/>
    </source>
</evidence>
<dbReference type="Pfam" id="PF00440">
    <property type="entry name" value="TetR_N"/>
    <property type="match status" value="1"/>
</dbReference>
<comment type="caution">
    <text evidence="4">The sequence shown here is derived from an EMBL/GenBank/DDBJ whole genome shotgun (WGS) entry which is preliminary data.</text>
</comment>
<feature type="DNA-binding region" description="H-T-H motif" evidence="2">
    <location>
        <begin position="58"/>
        <end position="77"/>
    </location>
</feature>
<keyword evidence="5" id="KW-1185">Reference proteome</keyword>
<name>A0A2P6ASG4_9GAMM</name>
<organism evidence="4 5">
    <name type="scientific">Amnimonas aquatica</name>
    <dbReference type="NCBI Taxonomy" id="2094561"/>
    <lineage>
        <taxon>Bacteria</taxon>
        <taxon>Pseudomonadati</taxon>
        <taxon>Pseudomonadota</taxon>
        <taxon>Gammaproteobacteria</taxon>
        <taxon>Moraxellales</taxon>
        <taxon>Moraxellaceae</taxon>
        <taxon>Amnimonas</taxon>
    </lineage>
</organism>
<dbReference type="EMBL" id="PTQZ01000106">
    <property type="protein sequence ID" value="PQA42924.1"/>
    <property type="molecule type" value="Genomic_DNA"/>
</dbReference>
<evidence type="ECO:0000313" key="4">
    <source>
        <dbReference type="EMBL" id="PQA42924.1"/>
    </source>
</evidence>
<evidence type="ECO:0000256" key="1">
    <source>
        <dbReference type="ARBA" id="ARBA00023125"/>
    </source>
</evidence>
<reference evidence="5" key="1">
    <citation type="submission" date="2018-02" db="EMBL/GenBank/DDBJ databases">
        <title>Genome sequencing of Solimonas sp. HR-BB.</title>
        <authorList>
            <person name="Lee Y."/>
            <person name="Jeon C.O."/>
        </authorList>
    </citation>
    <scope>NUCLEOTIDE SEQUENCE [LARGE SCALE GENOMIC DNA]</scope>
    <source>
        <strain evidence="5">HR-E</strain>
    </source>
</reference>